<dbReference type="EMBL" id="MLAK01000562">
    <property type="protein sequence ID" value="OHT12497.1"/>
    <property type="molecule type" value="Genomic_DNA"/>
</dbReference>
<evidence type="ECO:0000313" key="3">
    <source>
        <dbReference type="Proteomes" id="UP000179807"/>
    </source>
</evidence>
<dbReference type="Proteomes" id="UP000179807">
    <property type="component" value="Unassembled WGS sequence"/>
</dbReference>
<comment type="caution">
    <text evidence="2">The sequence shown here is derived from an EMBL/GenBank/DDBJ whole genome shotgun (WGS) entry which is preliminary data.</text>
</comment>
<evidence type="ECO:0000256" key="1">
    <source>
        <dbReference type="SAM" id="MobiDB-lite"/>
    </source>
</evidence>
<proteinExistence type="predicted"/>
<keyword evidence="3" id="KW-1185">Reference proteome</keyword>
<evidence type="ECO:0000313" key="2">
    <source>
        <dbReference type="EMBL" id="OHT12497.1"/>
    </source>
</evidence>
<dbReference type="AlphaFoldDB" id="A0A1J4KMG8"/>
<feature type="region of interest" description="Disordered" evidence="1">
    <location>
        <begin position="265"/>
        <end position="293"/>
    </location>
</feature>
<organism evidence="2 3">
    <name type="scientific">Tritrichomonas foetus</name>
    <dbReference type="NCBI Taxonomy" id="1144522"/>
    <lineage>
        <taxon>Eukaryota</taxon>
        <taxon>Metamonada</taxon>
        <taxon>Parabasalia</taxon>
        <taxon>Tritrichomonadida</taxon>
        <taxon>Tritrichomonadidae</taxon>
        <taxon>Tritrichomonas</taxon>
    </lineage>
</organism>
<accession>A0A1J4KMG8</accession>
<dbReference type="RefSeq" id="XP_068365633.1">
    <property type="nucleotide sequence ID" value="XM_068499718.1"/>
</dbReference>
<dbReference type="VEuPathDB" id="TrichDB:TRFO_17665"/>
<protein>
    <submittedName>
        <fullName evidence="2">Uncharacterized protein</fullName>
    </submittedName>
</protein>
<dbReference type="GeneID" id="94834422"/>
<gene>
    <name evidence="2" type="ORF">TRFO_17665</name>
</gene>
<name>A0A1J4KMG8_9EUKA</name>
<reference evidence="2" key="1">
    <citation type="submission" date="2016-10" db="EMBL/GenBank/DDBJ databases">
        <authorList>
            <person name="Benchimol M."/>
            <person name="Almeida L.G."/>
            <person name="Vasconcelos A.T."/>
            <person name="Perreira-Neves A."/>
            <person name="Rosa I.A."/>
            <person name="Tasca T."/>
            <person name="Bogo M.R."/>
            <person name="de Souza W."/>
        </authorList>
    </citation>
    <scope>NUCLEOTIDE SEQUENCE [LARGE SCALE GENOMIC DNA]</scope>
    <source>
        <strain evidence="2">K</strain>
    </source>
</reference>
<sequence>MTRRLVKLVDSYKTPEIDFTNPDDADPNIENNPESAIEQLDFETAEIITSNNHLTEHNALRDNANQLIMGIEETGDHLTNESQIIGEKLEQGAEIKAEDIKHHYQGKFAQLVSKHRNEAEAFKEKWIENHKRAEAAALKRIEELKSTSKVLATCECYEAAKDIRDKTTINEEANIREETDPIDSHFREQFEAMMARHKDLYRSLFYEMHHKINYYRQKAKVDHERANVDIVYQEALSPVEMMKKISNSEHLTVAEKISIIRQTSPSKLSPLNSRVSSQLIKTSSQAATPRSDK</sequence>